<keyword evidence="2" id="KW-1133">Transmembrane helix</keyword>
<keyword evidence="2" id="KW-0812">Transmembrane</keyword>
<dbReference type="Gene3D" id="2.60.40.1930">
    <property type="match status" value="1"/>
</dbReference>
<dbReference type="NCBIfam" id="NF033766">
    <property type="entry name" value="choice_anch_G"/>
    <property type="match status" value="1"/>
</dbReference>
<feature type="domain" description="Macroglobulin" evidence="3">
    <location>
        <begin position="844"/>
        <end position="895"/>
    </location>
</feature>
<evidence type="ECO:0000256" key="2">
    <source>
        <dbReference type="SAM" id="Phobius"/>
    </source>
</evidence>
<dbReference type="Gene3D" id="2.60.40.230">
    <property type="entry name" value="Neocarzinostatin-like"/>
    <property type="match status" value="1"/>
</dbReference>
<dbReference type="Gene3D" id="2.160.20.80">
    <property type="entry name" value="E3 ubiquitin-protein ligase SopA"/>
    <property type="match status" value="1"/>
</dbReference>
<keyword evidence="2" id="KW-0472">Membrane</keyword>
<protein>
    <submittedName>
        <fullName evidence="4">LPXTG-motif cell wall anchor domain protein</fullName>
    </submittedName>
</protein>
<feature type="region of interest" description="Disordered" evidence="1">
    <location>
        <begin position="793"/>
        <end position="821"/>
    </location>
</feature>
<dbReference type="GO" id="GO:0004866">
    <property type="term" value="F:endopeptidase inhibitor activity"/>
    <property type="evidence" value="ECO:0007669"/>
    <property type="project" value="InterPro"/>
</dbReference>
<accession>F6FXD1</accession>
<feature type="region of interest" description="Disordered" evidence="1">
    <location>
        <begin position="1"/>
        <end position="33"/>
    </location>
</feature>
<evidence type="ECO:0000313" key="4">
    <source>
        <dbReference type="EMBL" id="AEG44659.1"/>
    </source>
</evidence>
<reference evidence="4 5" key="1">
    <citation type="submission" date="2011-05" db="EMBL/GenBank/DDBJ databases">
        <title>Complete sequence of Isoptericola variabilis 225.</title>
        <authorList>
            <consortium name="US DOE Joint Genome Institute"/>
            <person name="Lucas S."/>
            <person name="Han J."/>
            <person name="Lapidus A."/>
            <person name="Cheng J.-F."/>
            <person name="Goodwin L."/>
            <person name="Pitluck S."/>
            <person name="Peters L."/>
            <person name="Mikhailova N."/>
            <person name="Zeytun A."/>
            <person name="Han C."/>
            <person name="Tapia R."/>
            <person name="Land M."/>
            <person name="Hauser L."/>
            <person name="Kyrpides N."/>
            <person name="Ivanova N."/>
            <person name="Pagani I."/>
            <person name="Siebers A."/>
            <person name="Allgaier M."/>
            <person name="Thelen M."/>
            <person name="Hugenholtz P."/>
            <person name="Gladden J."/>
            <person name="Woyke T."/>
        </authorList>
    </citation>
    <scope>NUCLEOTIDE SEQUENCE [LARGE SCALE GENOMIC DNA]</scope>
    <source>
        <strain evidence="5">225</strain>
    </source>
</reference>
<gene>
    <name evidence="4" type="ordered locus">Isova_1922</name>
</gene>
<evidence type="ECO:0000256" key="1">
    <source>
        <dbReference type="SAM" id="MobiDB-lite"/>
    </source>
</evidence>
<keyword evidence="5" id="KW-1185">Reference proteome</keyword>
<dbReference type="Proteomes" id="UP000009236">
    <property type="component" value="Chromosome"/>
</dbReference>
<feature type="transmembrane region" description="Helical" evidence="2">
    <location>
        <begin position="1032"/>
        <end position="1052"/>
    </location>
</feature>
<dbReference type="AlphaFoldDB" id="F6FXD1"/>
<organism evidence="5">
    <name type="scientific">Isoptericola variabilis (strain 225)</name>
    <dbReference type="NCBI Taxonomy" id="743718"/>
    <lineage>
        <taxon>Bacteria</taxon>
        <taxon>Bacillati</taxon>
        <taxon>Actinomycetota</taxon>
        <taxon>Actinomycetes</taxon>
        <taxon>Micrococcales</taxon>
        <taxon>Promicromonosporaceae</taxon>
        <taxon>Isoptericola</taxon>
    </lineage>
</organism>
<feature type="compositionally biased region" description="Basic residues" evidence="1">
    <location>
        <begin position="1"/>
        <end position="10"/>
    </location>
</feature>
<evidence type="ECO:0000313" key="5">
    <source>
        <dbReference type="Proteomes" id="UP000009236"/>
    </source>
</evidence>
<dbReference type="HOGENOM" id="CLU_289161_0_0_11"/>
<name>F6FXD1_ISOV2</name>
<feature type="compositionally biased region" description="Basic residues" evidence="1">
    <location>
        <begin position="21"/>
        <end position="33"/>
    </location>
</feature>
<proteinExistence type="predicted"/>
<sequence length="1061" mass="107883">MRTWRGHARHSAASPPESLKKAPRHRRRFDRRTVKRTIGITTAAGVVGAAAFAGASVATAEPTDQTEALGKFLGGSTLSVNLDDIAALEGAHAEYPSGETLDTNPLAAEVLNAVAVDLGDSLQLFGPNGVIALGAVNQYAEADAEGAAAASGAVSDQGAISVGGSAEFPSDATVSLTPLLPELADGVVSQLDLELGALSASAAWPAGGEPTGDYDIAGAMLQFESPLVGGVYTDLQDAIVPVQGTLDDLTADLTDALDGLINLNLVAARSTGTVDVTLPDLTTVLPSGFVGDGAVQVNLQTGEVLVDLEQLLAENPDLPDLNDLPANYEILNGDVIAAIGEATTNTITSIVEDVAAGVRTAVENTAVSVDINFEVLTPDLPPTWTTVLGLSLDATLAEIDSGAAVVDITTVPGTEDLLDTLLELLGLESTDELESEVLSLLLAPIGDVFDAVDGLDGALNNLTTGLATEVVDPVLDVVTTVVSLTGNVQEQPGDLPAHDPTGTESFTQRALQLTLLPGATPLAQVNLASATVRAVEAELDLAVTVTPDVAAPGDTVTVDGTGYTPSSTVTVEIRDGEGTVIATVEDVPTDAEGTFTTPVTIPGDTEPGAYVAVGIDDTTGQEAEDALTIEVDGTEVDGTEVDGTEVDGTEVDGTEVDGTEVDGTEVDGTEVDGTEVDGTEVDGTEVDGTEVDGTEVDGTEVDGTEVDGTEVDGTEVDGTEVDGTEVDGTEVDGTEVDGTEVDGTEVDGTEVDGTEVDGTEVDGTEVDGTEVDGTEVDGTEVDGTEVDGTEVDGTEVDGTEVDGTEVDGTEVDGTEPDDPTITVEPDTVFPGDQVTVTGEDWPASSTVTVDLVDPDGNVVATVEVETDENGSFTTPITVPEDAVPGDYTVEAWDDAGNFADDDLTVLPEDRVLSSVFEKPRVQRGEEQTFVAWGFEPGEQVQARINSEPLTLPVRTADAEGRVSWTFVVPADFEVGPHTGTATSVEVGDSTTAAFAVYAETSSGGGTGGTGGAGGTGKTGGGGMLPKTGADSAAYLGLALLLIGTGTAAVIGAKRRTRSAKG</sequence>
<dbReference type="RefSeq" id="WP_013839050.1">
    <property type="nucleotide sequence ID" value="NC_015588.1"/>
</dbReference>
<evidence type="ECO:0000259" key="3">
    <source>
        <dbReference type="Pfam" id="PF01835"/>
    </source>
</evidence>
<dbReference type="Pfam" id="PF01835">
    <property type="entry name" value="MG2"/>
    <property type="match status" value="1"/>
</dbReference>
<dbReference type="eggNOG" id="COG2373">
    <property type="taxonomic scope" value="Bacteria"/>
</dbReference>
<dbReference type="KEGG" id="iva:Isova_1922"/>
<dbReference type="STRING" id="743718.Isova_1922"/>
<dbReference type="InterPro" id="IPR047900">
    <property type="entry name" value="Choice_anch_G"/>
</dbReference>
<feature type="compositionally biased region" description="Acidic residues" evidence="1">
    <location>
        <begin position="793"/>
        <end position="818"/>
    </location>
</feature>
<dbReference type="EMBL" id="CP002810">
    <property type="protein sequence ID" value="AEG44659.1"/>
    <property type="molecule type" value="Genomic_DNA"/>
</dbReference>
<dbReference type="InterPro" id="IPR002890">
    <property type="entry name" value="MG2"/>
</dbReference>